<gene>
    <name evidence="2" type="ORF">METZ01_LOCUS49356</name>
</gene>
<dbReference type="EMBL" id="UINC01002421">
    <property type="protein sequence ID" value="SUZ96502.1"/>
    <property type="molecule type" value="Genomic_DNA"/>
</dbReference>
<sequence length="359" mass="42086">MNLKIIPLLFILNQILWANNLKTKNIILITLDGVRWEDLFTGADEELYQNKDYVKDMEGAKGYWDDNPNIRREKLMPFMWETIANQGQIYGNVEKGSVMELKNLYWFSYPGYSEILVGYVDSTRNSNASENNPNITVLEYIHSQPWFKNKVAAFCSWAVFDYIINEERSGFPVNSGLEQFHGLKGNKKNELMNELMYQIPVPWGSVRFDAYTYHYAFNYLKTKRPRVLYIAFDETDEYAHYGQYDQYLYSMNRLDTYIKSIWEWIQKSYYYKDRTTLIISTDHGRGDKVLDEWRSHGDSVTGAEKVWLAIMGPDTPVLGEIENRDPIYSTQIAKTIATLLNVHYENERPVGNAIRSVFK</sequence>
<dbReference type="GO" id="GO:0003824">
    <property type="term" value="F:catalytic activity"/>
    <property type="evidence" value="ECO:0007669"/>
    <property type="project" value="InterPro"/>
</dbReference>
<organism evidence="2">
    <name type="scientific">marine metagenome</name>
    <dbReference type="NCBI Taxonomy" id="408172"/>
    <lineage>
        <taxon>unclassified sequences</taxon>
        <taxon>metagenomes</taxon>
        <taxon>ecological metagenomes</taxon>
    </lineage>
</organism>
<dbReference type="Gene3D" id="3.40.720.10">
    <property type="entry name" value="Alkaline Phosphatase, subunit A"/>
    <property type="match status" value="1"/>
</dbReference>
<reference evidence="2" key="1">
    <citation type="submission" date="2018-05" db="EMBL/GenBank/DDBJ databases">
        <authorList>
            <person name="Lanie J.A."/>
            <person name="Ng W.-L."/>
            <person name="Kazmierczak K.M."/>
            <person name="Andrzejewski T.M."/>
            <person name="Davidsen T.M."/>
            <person name="Wayne K.J."/>
            <person name="Tettelin H."/>
            <person name="Glass J.I."/>
            <person name="Rusch D."/>
            <person name="Podicherti R."/>
            <person name="Tsui H.-C.T."/>
            <person name="Winkler M.E."/>
        </authorList>
    </citation>
    <scope>NUCLEOTIDE SEQUENCE</scope>
</reference>
<proteinExistence type="predicted"/>
<feature type="domain" description="Metalloenzyme" evidence="1">
    <location>
        <begin position="213"/>
        <end position="319"/>
    </location>
</feature>
<protein>
    <recommendedName>
        <fullName evidence="1">Metalloenzyme domain-containing protein</fullName>
    </recommendedName>
</protein>
<dbReference type="InterPro" id="IPR006124">
    <property type="entry name" value="Metalloenzyme"/>
</dbReference>
<accession>A0A381RXD5</accession>
<dbReference type="SUPFAM" id="SSF53649">
    <property type="entry name" value="Alkaline phosphatase-like"/>
    <property type="match status" value="1"/>
</dbReference>
<dbReference type="InterPro" id="IPR017850">
    <property type="entry name" value="Alkaline_phosphatase_core_sf"/>
</dbReference>
<dbReference type="Pfam" id="PF01676">
    <property type="entry name" value="Metalloenzyme"/>
    <property type="match status" value="1"/>
</dbReference>
<dbReference type="GO" id="GO:0046872">
    <property type="term" value="F:metal ion binding"/>
    <property type="evidence" value="ECO:0007669"/>
    <property type="project" value="InterPro"/>
</dbReference>
<evidence type="ECO:0000259" key="1">
    <source>
        <dbReference type="Pfam" id="PF01676"/>
    </source>
</evidence>
<evidence type="ECO:0000313" key="2">
    <source>
        <dbReference type="EMBL" id="SUZ96502.1"/>
    </source>
</evidence>
<name>A0A381RXD5_9ZZZZ</name>
<dbReference type="AlphaFoldDB" id="A0A381RXD5"/>